<accession>A0ABD0LXM7</accession>
<dbReference type="InterPro" id="IPR001628">
    <property type="entry name" value="Znf_hrmn_rcpt"/>
</dbReference>
<dbReference type="InterPro" id="IPR035500">
    <property type="entry name" value="NHR-like_dom_sf"/>
</dbReference>
<dbReference type="Gene3D" id="3.30.50.10">
    <property type="entry name" value="Erythroid Transcription Factor GATA-1, subunit A"/>
    <property type="match status" value="1"/>
</dbReference>
<evidence type="ECO:0000313" key="15">
    <source>
        <dbReference type="Proteomes" id="UP001519460"/>
    </source>
</evidence>
<dbReference type="CDD" id="cd06930">
    <property type="entry name" value="NR_LBD_F2"/>
    <property type="match status" value="1"/>
</dbReference>
<dbReference type="SUPFAM" id="SSF57716">
    <property type="entry name" value="Glucocorticoid receptor-like (DNA-binding domain)"/>
    <property type="match status" value="1"/>
</dbReference>
<feature type="domain" description="Nuclear receptor" evidence="12">
    <location>
        <begin position="257"/>
        <end position="332"/>
    </location>
</feature>
<protein>
    <submittedName>
        <fullName evidence="14">Uncharacterized protein</fullName>
    </submittedName>
</protein>
<keyword evidence="4 10" id="KW-0862">Zinc</keyword>
<keyword evidence="5 10" id="KW-0805">Transcription regulation</keyword>
<dbReference type="SMART" id="SM00430">
    <property type="entry name" value="HOLI"/>
    <property type="match status" value="1"/>
</dbReference>
<sequence>MSVSGDLGISPVLLQAISQTLTSSELRSEKKKPDTPQTMEKKPQPNSKVVSHLLQGMNEPVSGLLPLAGSSEGGAELDRDETPMKQEEIDMVDLQERLAAQIASRVTAAAVSGGSPSTSDVSMVNVLTALASQHIKANIKQESTPVSVASQAMAGTSADVVVRASDNGTDDRPQPQIIIYYNNEAGSVPSPANDVIVGELDGDGQNYRVVMHHGDGVGTRVQTVSDQNLPVVGEGMGADAAVGTVMAADSNSSEGIGGVCPVCTDKISGYHYGVFTCESCKGFFKRTVQNKKSFMCHKQGDCEVNVYNRKKCPACRFAKCLTVGMRLEAIRPDRTRGGRSSYDGCSPHGKPRPTPLQRKKRAGASASDGEDQTRAALPGRIEIVNSEDDGKTHRQLVAILNHSSTHGQQVPDGEGQRVPELLTDIMNLEPLLADDDIPQEATMDESLGQQPFYDYLMQLTELRLYKLVRWARNLPQFGAISTDDQILLLQNCWSDLLALGVCWRSINTPAVLNISTTRSVSLDQAEALGFGDVVGRLLNITQNLRRLRVDQYEYVAMKVLLLITPDVKGLKDPGKIREYQEKLSEALMEYTTAHYMQLPSKFGEMLLRLPELARISFIAKETLLTALPPTAQSCGLLVELLKGENAVKD</sequence>
<evidence type="ECO:0000259" key="12">
    <source>
        <dbReference type="PROSITE" id="PS51030"/>
    </source>
</evidence>
<keyword evidence="3 10" id="KW-0863">Zinc-finger</keyword>
<dbReference type="CDD" id="cd07167">
    <property type="entry name" value="NR_DBD_Lrh-1_like"/>
    <property type="match status" value="1"/>
</dbReference>
<dbReference type="GO" id="GO:0003677">
    <property type="term" value="F:DNA binding"/>
    <property type="evidence" value="ECO:0007669"/>
    <property type="project" value="UniProtKB-KW"/>
</dbReference>
<gene>
    <name evidence="14" type="ORF">BaRGS_00004261</name>
</gene>
<comment type="similarity">
    <text evidence="10">Belongs to the nuclear hormone receptor family.</text>
</comment>
<dbReference type="PRINTS" id="PR00398">
    <property type="entry name" value="STRDHORMONER"/>
</dbReference>
<dbReference type="Pfam" id="PF00105">
    <property type="entry name" value="zf-C4"/>
    <property type="match status" value="1"/>
</dbReference>
<dbReference type="PROSITE" id="PS51030">
    <property type="entry name" value="NUCLEAR_REC_DBD_2"/>
    <property type="match status" value="1"/>
</dbReference>
<keyword evidence="6 10" id="KW-0238">DNA-binding</keyword>
<dbReference type="GO" id="GO:0006355">
    <property type="term" value="P:regulation of DNA-templated transcription"/>
    <property type="evidence" value="ECO:0007669"/>
    <property type="project" value="UniProtKB-ARBA"/>
</dbReference>
<keyword evidence="8 10" id="KW-0675">Receptor</keyword>
<comment type="caution">
    <text evidence="14">The sequence shown here is derived from an EMBL/GenBank/DDBJ whole genome shotgun (WGS) entry which is preliminary data.</text>
</comment>
<evidence type="ECO:0000256" key="9">
    <source>
        <dbReference type="ARBA" id="ARBA00023242"/>
    </source>
</evidence>
<name>A0ABD0LXM7_9CAEN</name>
<dbReference type="InterPro" id="IPR001723">
    <property type="entry name" value="Nuclear_hrmn_rcpt"/>
</dbReference>
<dbReference type="EMBL" id="JACVVK020000015">
    <property type="protein sequence ID" value="KAK7504395.1"/>
    <property type="molecule type" value="Genomic_DNA"/>
</dbReference>
<keyword evidence="2 10" id="KW-0479">Metal-binding</keyword>
<evidence type="ECO:0000256" key="8">
    <source>
        <dbReference type="ARBA" id="ARBA00023170"/>
    </source>
</evidence>
<dbReference type="GO" id="GO:0008270">
    <property type="term" value="F:zinc ion binding"/>
    <property type="evidence" value="ECO:0007669"/>
    <property type="project" value="UniProtKB-KW"/>
</dbReference>
<evidence type="ECO:0000256" key="6">
    <source>
        <dbReference type="ARBA" id="ARBA00023125"/>
    </source>
</evidence>
<dbReference type="InterPro" id="IPR013088">
    <property type="entry name" value="Znf_NHR/GATA"/>
</dbReference>
<dbReference type="InterPro" id="IPR016355">
    <property type="entry name" value="NR5-like"/>
</dbReference>
<evidence type="ECO:0000256" key="1">
    <source>
        <dbReference type="ARBA" id="ARBA00004123"/>
    </source>
</evidence>
<dbReference type="PRINTS" id="PR00047">
    <property type="entry name" value="STROIDFINGER"/>
</dbReference>
<evidence type="ECO:0000256" key="4">
    <source>
        <dbReference type="ARBA" id="ARBA00022833"/>
    </source>
</evidence>
<organism evidence="14 15">
    <name type="scientific">Batillaria attramentaria</name>
    <dbReference type="NCBI Taxonomy" id="370345"/>
    <lineage>
        <taxon>Eukaryota</taxon>
        <taxon>Metazoa</taxon>
        <taxon>Spiralia</taxon>
        <taxon>Lophotrochozoa</taxon>
        <taxon>Mollusca</taxon>
        <taxon>Gastropoda</taxon>
        <taxon>Caenogastropoda</taxon>
        <taxon>Sorbeoconcha</taxon>
        <taxon>Cerithioidea</taxon>
        <taxon>Batillariidae</taxon>
        <taxon>Batillaria</taxon>
    </lineage>
</organism>
<dbReference type="Pfam" id="PF00104">
    <property type="entry name" value="Hormone_recep"/>
    <property type="match status" value="1"/>
</dbReference>
<feature type="region of interest" description="Disordered" evidence="11">
    <location>
        <begin position="331"/>
        <end position="375"/>
    </location>
</feature>
<feature type="domain" description="NR LBD" evidence="13">
    <location>
        <begin position="417"/>
        <end position="645"/>
    </location>
</feature>
<evidence type="ECO:0000259" key="13">
    <source>
        <dbReference type="PROSITE" id="PS51843"/>
    </source>
</evidence>
<keyword evidence="15" id="KW-1185">Reference proteome</keyword>
<evidence type="ECO:0000256" key="10">
    <source>
        <dbReference type="RuleBase" id="RU004334"/>
    </source>
</evidence>
<proteinExistence type="inferred from homology"/>
<reference evidence="14 15" key="1">
    <citation type="journal article" date="2023" name="Sci. Data">
        <title>Genome assembly of the Korean intertidal mud-creeper Batillaria attramentaria.</title>
        <authorList>
            <person name="Patra A.K."/>
            <person name="Ho P.T."/>
            <person name="Jun S."/>
            <person name="Lee S.J."/>
            <person name="Kim Y."/>
            <person name="Won Y.J."/>
        </authorList>
    </citation>
    <scope>NUCLEOTIDE SEQUENCE [LARGE SCALE GENOMIC DNA]</scope>
    <source>
        <strain evidence="14">Wonlab-2016</strain>
    </source>
</reference>
<evidence type="ECO:0000313" key="14">
    <source>
        <dbReference type="EMBL" id="KAK7504395.1"/>
    </source>
</evidence>
<feature type="compositionally biased region" description="Basic and acidic residues" evidence="11">
    <location>
        <begin position="26"/>
        <end position="43"/>
    </location>
</feature>
<comment type="subcellular location">
    <subcellularLocation>
        <location evidence="1 10">Nucleus</location>
    </subcellularLocation>
</comment>
<evidence type="ECO:0000256" key="7">
    <source>
        <dbReference type="ARBA" id="ARBA00023163"/>
    </source>
</evidence>
<feature type="region of interest" description="Disordered" evidence="11">
    <location>
        <begin position="21"/>
        <end position="49"/>
    </location>
</feature>
<evidence type="ECO:0000256" key="3">
    <source>
        <dbReference type="ARBA" id="ARBA00022771"/>
    </source>
</evidence>
<evidence type="ECO:0000256" key="5">
    <source>
        <dbReference type="ARBA" id="ARBA00023015"/>
    </source>
</evidence>
<dbReference type="SMART" id="SM00399">
    <property type="entry name" value="ZnF_C4"/>
    <property type="match status" value="1"/>
</dbReference>
<keyword evidence="7 10" id="KW-0804">Transcription</keyword>
<keyword evidence="9 10" id="KW-0539">Nucleus</keyword>
<dbReference type="FunFam" id="3.30.50.10:FF:000037">
    <property type="entry name" value="Nuclear hormone receptor FTZ-F1 beta"/>
    <property type="match status" value="1"/>
</dbReference>
<dbReference type="PROSITE" id="PS00031">
    <property type="entry name" value="NUCLEAR_REC_DBD_1"/>
    <property type="match status" value="1"/>
</dbReference>
<dbReference type="Proteomes" id="UP001519460">
    <property type="component" value="Unassembled WGS sequence"/>
</dbReference>
<dbReference type="InterPro" id="IPR000536">
    <property type="entry name" value="Nucl_hrmn_rcpt_lig-bd"/>
</dbReference>
<dbReference type="PROSITE" id="PS51843">
    <property type="entry name" value="NR_LBD"/>
    <property type="match status" value="1"/>
</dbReference>
<dbReference type="GO" id="GO:0005634">
    <property type="term" value="C:nucleus"/>
    <property type="evidence" value="ECO:0007669"/>
    <property type="project" value="UniProtKB-SubCell"/>
</dbReference>
<dbReference type="SUPFAM" id="SSF48508">
    <property type="entry name" value="Nuclear receptor ligand-binding domain"/>
    <property type="match status" value="1"/>
</dbReference>
<evidence type="ECO:0000256" key="2">
    <source>
        <dbReference type="ARBA" id="ARBA00022723"/>
    </source>
</evidence>
<dbReference type="PANTHER" id="PTHR24086">
    <property type="entry name" value="NUCLEAR RECEPTOR SUBFAMILY 5 GROUP A"/>
    <property type="match status" value="1"/>
</dbReference>
<evidence type="ECO:0000256" key="11">
    <source>
        <dbReference type="SAM" id="MobiDB-lite"/>
    </source>
</evidence>
<dbReference type="PANTHER" id="PTHR24086:SF25">
    <property type="entry name" value="NUCLEAR HORMONE RECEPTOR FTZ-F1 BETA"/>
    <property type="match status" value="1"/>
</dbReference>
<dbReference type="AlphaFoldDB" id="A0ABD0LXM7"/>
<dbReference type="Gene3D" id="1.10.565.10">
    <property type="entry name" value="Retinoid X Receptor"/>
    <property type="match status" value="1"/>
</dbReference>